<evidence type="ECO:0000256" key="1">
    <source>
        <dbReference type="SAM" id="Phobius"/>
    </source>
</evidence>
<gene>
    <name evidence="2" type="ORF">MTR_0290s0070</name>
</gene>
<dbReference type="AlphaFoldDB" id="A0A072TFL5"/>
<evidence type="ECO:0000313" key="3">
    <source>
        <dbReference type="EnsemblPlants" id="KEH16172"/>
    </source>
</evidence>
<proteinExistence type="predicted"/>
<feature type="transmembrane region" description="Helical" evidence="1">
    <location>
        <begin position="39"/>
        <end position="60"/>
    </location>
</feature>
<organism evidence="2 4">
    <name type="scientific">Medicago truncatula</name>
    <name type="common">Barrel medic</name>
    <name type="synonym">Medicago tribuloides</name>
    <dbReference type="NCBI Taxonomy" id="3880"/>
    <lineage>
        <taxon>Eukaryota</taxon>
        <taxon>Viridiplantae</taxon>
        <taxon>Streptophyta</taxon>
        <taxon>Embryophyta</taxon>
        <taxon>Tracheophyta</taxon>
        <taxon>Spermatophyta</taxon>
        <taxon>Magnoliopsida</taxon>
        <taxon>eudicotyledons</taxon>
        <taxon>Gunneridae</taxon>
        <taxon>Pentapetalae</taxon>
        <taxon>rosids</taxon>
        <taxon>fabids</taxon>
        <taxon>Fabales</taxon>
        <taxon>Fabaceae</taxon>
        <taxon>Papilionoideae</taxon>
        <taxon>50 kb inversion clade</taxon>
        <taxon>NPAAA clade</taxon>
        <taxon>Hologalegina</taxon>
        <taxon>IRL clade</taxon>
        <taxon>Trifolieae</taxon>
        <taxon>Medicago</taxon>
    </lineage>
</organism>
<reference evidence="2 4" key="1">
    <citation type="journal article" date="2011" name="Nature">
        <title>The Medicago genome provides insight into the evolution of rhizobial symbioses.</title>
        <authorList>
            <person name="Young N.D."/>
            <person name="Debelle F."/>
            <person name="Oldroyd G.E."/>
            <person name="Geurts R."/>
            <person name="Cannon S.B."/>
            <person name="Udvardi M.K."/>
            <person name="Benedito V.A."/>
            <person name="Mayer K.F."/>
            <person name="Gouzy J."/>
            <person name="Schoof H."/>
            <person name="Van de Peer Y."/>
            <person name="Proost S."/>
            <person name="Cook D.R."/>
            <person name="Meyers B.C."/>
            <person name="Spannagl M."/>
            <person name="Cheung F."/>
            <person name="De Mita S."/>
            <person name="Krishnakumar V."/>
            <person name="Gundlach H."/>
            <person name="Zhou S."/>
            <person name="Mudge J."/>
            <person name="Bharti A.K."/>
            <person name="Murray J.D."/>
            <person name="Naoumkina M.A."/>
            <person name="Rosen B."/>
            <person name="Silverstein K.A."/>
            <person name="Tang H."/>
            <person name="Rombauts S."/>
            <person name="Zhao P.X."/>
            <person name="Zhou P."/>
            <person name="Barbe V."/>
            <person name="Bardou P."/>
            <person name="Bechner M."/>
            <person name="Bellec A."/>
            <person name="Berger A."/>
            <person name="Berges H."/>
            <person name="Bidwell S."/>
            <person name="Bisseling T."/>
            <person name="Choisne N."/>
            <person name="Couloux A."/>
            <person name="Denny R."/>
            <person name="Deshpande S."/>
            <person name="Dai X."/>
            <person name="Doyle J.J."/>
            <person name="Dudez A.M."/>
            <person name="Farmer A.D."/>
            <person name="Fouteau S."/>
            <person name="Franken C."/>
            <person name="Gibelin C."/>
            <person name="Gish J."/>
            <person name="Goldstein S."/>
            <person name="Gonzalez A.J."/>
            <person name="Green P.J."/>
            <person name="Hallab A."/>
            <person name="Hartog M."/>
            <person name="Hua A."/>
            <person name="Humphray S.J."/>
            <person name="Jeong D.H."/>
            <person name="Jing Y."/>
            <person name="Jocker A."/>
            <person name="Kenton S.M."/>
            <person name="Kim D.J."/>
            <person name="Klee K."/>
            <person name="Lai H."/>
            <person name="Lang C."/>
            <person name="Lin S."/>
            <person name="Macmil S.L."/>
            <person name="Magdelenat G."/>
            <person name="Matthews L."/>
            <person name="McCorrison J."/>
            <person name="Monaghan E.L."/>
            <person name="Mun J.H."/>
            <person name="Najar F.Z."/>
            <person name="Nicholson C."/>
            <person name="Noirot C."/>
            <person name="O'Bleness M."/>
            <person name="Paule C.R."/>
            <person name="Poulain J."/>
            <person name="Prion F."/>
            <person name="Qin B."/>
            <person name="Qu C."/>
            <person name="Retzel E.F."/>
            <person name="Riddle C."/>
            <person name="Sallet E."/>
            <person name="Samain S."/>
            <person name="Samson N."/>
            <person name="Sanders I."/>
            <person name="Saurat O."/>
            <person name="Scarpelli C."/>
            <person name="Schiex T."/>
            <person name="Segurens B."/>
            <person name="Severin A.J."/>
            <person name="Sherrier D.J."/>
            <person name="Shi R."/>
            <person name="Sims S."/>
            <person name="Singer S.R."/>
            <person name="Sinharoy S."/>
            <person name="Sterck L."/>
            <person name="Viollet A."/>
            <person name="Wang B.B."/>
            <person name="Wang K."/>
            <person name="Wang M."/>
            <person name="Wang X."/>
            <person name="Warfsmann J."/>
            <person name="Weissenbach J."/>
            <person name="White D.D."/>
            <person name="White J.D."/>
            <person name="Wiley G.B."/>
            <person name="Wincker P."/>
            <person name="Xing Y."/>
            <person name="Yang L."/>
            <person name="Yao Z."/>
            <person name="Ying F."/>
            <person name="Zhai J."/>
            <person name="Zhou L."/>
            <person name="Zuber A."/>
            <person name="Denarie J."/>
            <person name="Dixon R.A."/>
            <person name="May G.D."/>
            <person name="Schwartz D.C."/>
            <person name="Rogers J."/>
            <person name="Quetier F."/>
            <person name="Town C.D."/>
            <person name="Roe B.A."/>
        </authorList>
    </citation>
    <scope>NUCLEOTIDE SEQUENCE [LARGE SCALE GENOMIC DNA]</scope>
    <source>
        <strain evidence="2">A17</strain>
        <strain evidence="3 4">cv. Jemalong A17</strain>
    </source>
</reference>
<dbReference type="Proteomes" id="UP000002051">
    <property type="component" value="Unassembled WGS sequence"/>
</dbReference>
<sequence length="72" mass="8490">MTSQQPKGKREMAEPTRLWRVAFGETRDKRVIRLWRVSSVIKIPFVLIVLLLTLIVKQVLNWHHLINVLLCT</sequence>
<protein>
    <submittedName>
        <fullName evidence="2">Transmembrane protein, putative</fullName>
    </submittedName>
</protein>
<evidence type="ECO:0000313" key="2">
    <source>
        <dbReference type="EMBL" id="KEH16172.1"/>
    </source>
</evidence>
<keyword evidence="1 2" id="KW-0812">Transmembrane</keyword>
<evidence type="ECO:0000313" key="4">
    <source>
        <dbReference type="Proteomes" id="UP000002051"/>
    </source>
</evidence>
<name>A0A072TFL5_MEDTR</name>
<reference evidence="3" key="3">
    <citation type="submission" date="2015-06" db="UniProtKB">
        <authorList>
            <consortium name="EnsemblPlants"/>
        </authorList>
    </citation>
    <scope>IDENTIFICATION</scope>
    <source>
        <strain evidence="3">cv. Jemalong A17</strain>
    </source>
</reference>
<keyword evidence="1" id="KW-1133">Transmembrane helix</keyword>
<keyword evidence="4" id="KW-1185">Reference proteome</keyword>
<dbReference type="EMBL" id="KL403015">
    <property type="protein sequence ID" value="KEH16172.1"/>
    <property type="molecule type" value="Genomic_DNA"/>
</dbReference>
<accession>A0A072TFL5</accession>
<dbReference type="EnsemblPlants" id="KEH16172">
    <property type="protein sequence ID" value="KEH16172"/>
    <property type="gene ID" value="MTR_0290s0070"/>
</dbReference>
<reference evidence="2 4" key="2">
    <citation type="journal article" date="2014" name="BMC Genomics">
        <title>An improved genome release (version Mt4.0) for the model legume Medicago truncatula.</title>
        <authorList>
            <person name="Tang H."/>
            <person name="Krishnakumar V."/>
            <person name="Bidwell S."/>
            <person name="Rosen B."/>
            <person name="Chan A."/>
            <person name="Zhou S."/>
            <person name="Gentzbittel L."/>
            <person name="Childs K.L."/>
            <person name="Yandell M."/>
            <person name="Gundlach H."/>
            <person name="Mayer K.F."/>
            <person name="Schwartz D.C."/>
            <person name="Town C.D."/>
        </authorList>
    </citation>
    <scope>GENOME REANNOTATION</scope>
    <source>
        <strain evidence="2">A17</strain>
        <strain evidence="3 4">cv. Jemalong A17</strain>
    </source>
</reference>
<keyword evidence="1" id="KW-0472">Membrane</keyword>
<dbReference type="HOGENOM" id="CLU_2726065_0_0_1"/>